<keyword evidence="2" id="KW-1185">Reference proteome</keyword>
<dbReference type="InterPro" id="IPR036249">
    <property type="entry name" value="Thioredoxin-like_sf"/>
</dbReference>
<evidence type="ECO:0000313" key="1">
    <source>
        <dbReference type="EMBL" id="MFC3763532.1"/>
    </source>
</evidence>
<reference evidence="2" key="1">
    <citation type="journal article" date="2019" name="Int. J. Syst. Evol. Microbiol.">
        <title>The Global Catalogue of Microorganisms (GCM) 10K type strain sequencing project: providing services to taxonomists for standard genome sequencing and annotation.</title>
        <authorList>
            <consortium name="The Broad Institute Genomics Platform"/>
            <consortium name="The Broad Institute Genome Sequencing Center for Infectious Disease"/>
            <person name="Wu L."/>
            <person name="Ma J."/>
        </authorList>
    </citation>
    <scope>NUCLEOTIDE SEQUENCE [LARGE SCALE GENOMIC DNA]</scope>
    <source>
        <strain evidence="2">CGMCC 4.7241</strain>
    </source>
</reference>
<dbReference type="EMBL" id="JBHRZH010000019">
    <property type="protein sequence ID" value="MFC3763532.1"/>
    <property type="molecule type" value="Genomic_DNA"/>
</dbReference>
<dbReference type="CDD" id="cd03062">
    <property type="entry name" value="TRX_Fd_Sucrase"/>
    <property type="match status" value="1"/>
</dbReference>
<proteinExistence type="predicted"/>
<dbReference type="Proteomes" id="UP001595699">
    <property type="component" value="Unassembled WGS sequence"/>
</dbReference>
<sequence>MTSVTACSELSAALGEPLAGTAAAAVTYLCIEQSGPYGREALVESHFDADVGSALAARSSKGGVRIQLIRRPGPHADRHAPGAPRTVLIAHTRPGLTWCERAVISSPADLLALDFAELAAGVAPRFGVLDSSPVLLVCTNGRRDVCCAVRGRPLALELSALHPDAVWESTHTGGHRLAPTAVSLPTGYVYGRLDVAFAESVLAATAKGTMLLDRCRGRSTWSGPGQVAELAVRELLGERDADAVVVSAGPDGALEVSVGSRRWLVSVEQRVLEPPRAVSCGKGAVSQPAYVATSVEEL</sequence>
<name>A0ABV7YEL5_9ACTN</name>
<comment type="caution">
    <text evidence="1">The sequence shown here is derived from an EMBL/GenBank/DDBJ whole genome shotgun (WGS) entry which is preliminary data.</text>
</comment>
<dbReference type="SUPFAM" id="SSF52833">
    <property type="entry name" value="Thioredoxin-like"/>
    <property type="match status" value="1"/>
</dbReference>
<dbReference type="RefSeq" id="WP_239553721.1">
    <property type="nucleotide sequence ID" value="NZ_JAFBCM010000001.1"/>
</dbReference>
<dbReference type="Pfam" id="PF06999">
    <property type="entry name" value="Suc_Fer-like"/>
    <property type="match status" value="1"/>
</dbReference>
<organism evidence="1 2">
    <name type="scientific">Tenggerimyces flavus</name>
    <dbReference type="NCBI Taxonomy" id="1708749"/>
    <lineage>
        <taxon>Bacteria</taxon>
        <taxon>Bacillati</taxon>
        <taxon>Actinomycetota</taxon>
        <taxon>Actinomycetes</taxon>
        <taxon>Propionibacteriales</taxon>
        <taxon>Nocardioidaceae</taxon>
        <taxon>Tenggerimyces</taxon>
    </lineage>
</organism>
<evidence type="ECO:0000313" key="2">
    <source>
        <dbReference type="Proteomes" id="UP001595699"/>
    </source>
</evidence>
<gene>
    <name evidence="1" type="ORF">ACFOUW_22020</name>
</gene>
<accession>A0ABV7YEL5</accession>
<dbReference type="InterPro" id="IPR009737">
    <property type="entry name" value="Aim32/Apd1-like"/>
</dbReference>
<protein>
    <submittedName>
        <fullName evidence="1">Sucrase ferredoxin</fullName>
    </submittedName>
</protein>